<evidence type="ECO:0000256" key="2">
    <source>
        <dbReference type="ARBA" id="ARBA00022723"/>
    </source>
</evidence>
<keyword evidence="4" id="KW-0411">Iron-sulfur</keyword>
<dbReference type="EMBL" id="WWVW01000034">
    <property type="protein sequence ID" value="MZL78653.1"/>
    <property type="molecule type" value="Genomic_DNA"/>
</dbReference>
<comment type="caution">
    <text evidence="6">The sequence shown here is derived from an EMBL/GenBank/DDBJ whole genome shotgun (WGS) entry which is preliminary data.</text>
</comment>
<evidence type="ECO:0000256" key="1">
    <source>
        <dbReference type="ARBA" id="ARBA00022691"/>
    </source>
</evidence>
<gene>
    <name evidence="6" type="ORF">GT718_15145</name>
</gene>
<evidence type="ECO:0000313" key="7">
    <source>
        <dbReference type="Proteomes" id="UP000452293"/>
    </source>
</evidence>
<dbReference type="SUPFAM" id="SSF53335">
    <property type="entry name" value="S-adenosyl-L-methionine-dependent methyltransferases"/>
    <property type="match status" value="1"/>
</dbReference>
<organism evidence="6 7">
    <name type="scientific">Blautia massiliensis</name>
    <name type="common">ex Durand et al. 2017</name>
    <dbReference type="NCBI Taxonomy" id="1737424"/>
    <lineage>
        <taxon>Bacteria</taxon>
        <taxon>Bacillati</taxon>
        <taxon>Bacillota</taxon>
        <taxon>Clostridia</taxon>
        <taxon>Lachnospirales</taxon>
        <taxon>Lachnospiraceae</taxon>
        <taxon>Blautia</taxon>
    </lineage>
</organism>
<proteinExistence type="predicted"/>
<dbReference type="Pfam" id="PF04055">
    <property type="entry name" value="Radical_SAM"/>
    <property type="match status" value="1"/>
</dbReference>
<accession>A0ABW9X6M1</accession>
<dbReference type="SFLD" id="SFLDS00029">
    <property type="entry name" value="Radical_SAM"/>
    <property type="match status" value="1"/>
</dbReference>
<evidence type="ECO:0000256" key="3">
    <source>
        <dbReference type="ARBA" id="ARBA00023004"/>
    </source>
</evidence>
<dbReference type="InterPro" id="IPR050377">
    <property type="entry name" value="Radical_SAM_PqqE_MftC-like"/>
</dbReference>
<dbReference type="SUPFAM" id="SSF102114">
    <property type="entry name" value="Radical SAM enzymes"/>
    <property type="match status" value="1"/>
</dbReference>
<dbReference type="InterPro" id="IPR058240">
    <property type="entry name" value="rSAM_sf"/>
</dbReference>
<keyword evidence="3" id="KW-0408">Iron</keyword>
<dbReference type="InterPro" id="IPR013785">
    <property type="entry name" value="Aldolase_TIM"/>
</dbReference>
<dbReference type="RefSeq" id="WP_129975932.1">
    <property type="nucleotide sequence ID" value="NZ_WWVV01000033.1"/>
</dbReference>
<reference evidence="6 7" key="1">
    <citation type="journal article" date="2019" name="Nat. Med.">
        <title>A library of human gut bacterial isolates paired with longitudinal multiomics data enables mechanistic microbiome research.</title>
        <authorList>
            <person name="Poyet M."/>
            <person name="Groussin M."/>
            <person name="Gibbons S.M."/>
            <person name="Avila-Pacheco J."/>
            <person name="Jiang X."/>
            <person name="Kearney S.M."/>
            <person name="Perrotta A.R."/>
            <person name="Berdy B."/>
            <person name="Zhao S."/>
            <person name="Lieberman T.D."/>
            <person name="Swanson P.K."/>
            <person name="Smith M."/>
            <person name="Roesemann S."/>
            <person name="Alexander J.E."/>
            <person name="Rich S.A."/>
            <person name="Livny J."/>
            <person name="Vlamakis H."/>
            <person name="Clish C."/>
            <person name="Bullock K."/>
            <person name="Deik A."/>
            <person name="Scott J."/>
            <person name="Pierce K.A."/>
            <person name="Xavier R.J."/>
            <person name="Alm E.J."/>
        </authorList>
    </citation>
    <scope>NUCLEOTIDE SEQUENCE [LARGE SCALE GENOMIC DNA]</scope>
    <source>
        <strain evidence="6 7">BIOML-A1</strain>
    </source>
</reference>
<dbReference type="InterPro" id="IPR029063">
    <property type="entry name" value="SAM-dependent_MTases_sf"/>
</dbReference>
<dbReference type="Proteomes" id="UP000452293">
    <property type="component" value="Unassembled WGS sequence"/>
</dbReference>
<dbReference type="CDD" id="cd01335">
    <property type="entry name" value="Radical_SAM"/>
    <property type="match status" value="1"/>
</dbReference>
<dbReference type="Gene3D" id="3.20.20.70">
    <property type="entry name" value="Aldolase class I"/>
    <property type="match status" value="1"/>
</dbReference>
<name>A0ABW9X6M1_9FIRM</name>
<dbReference type="InterPro" id="IPR007197">
    <property type="entry name" value="rSAM"/>
</dbReference>
<keyword evidence="2" id="KW-0479">Metal-binding</keyword>
<dbReference type="PANTHER" id="PTHR11228:SF7">
    <property type="entry name" value="PQQA PEPTIDE CYCLASE"/>
    <property type="match status" value="1"/>
</dbReference>
<feature type="domain" description="Radical SAM core" evidence="5">
    <location>
        <begin position="146"/>
        <end position="250"/>
    </location>
</feature>
<evidence type="ECO:0000259" key="5">
    <source>
        <dbReference type="Pfam" id="PF04055"/>
    </source>
</evidence>
<dbReference type="PANTHER" id="PTHR11228">
    <property type="entry name" value="RADICAL SAM DOMAIN PROTEIN"/>
    <property type="match status" value="1"/>
</dbReference>
<keyword evidence="7" id="KW-1185">Reference proteome</keyword>
<protein>
    <submittedName>
        <fullName evidence="6">4Fe-4S cluster-binding domain-containing protein</fullName>
    </submittedName>
</protein>
<sequence length="392" mass="45052">MKTFSKKICEETKKSKLIVYGTGAVGEIAYYALKSWGREPDFFCDHDPNKRQFFNIDVLQPEELTNIKDVVIIIAFKDFLRSAVRILRQQGISNYYSMLDLIGLDIDKSLLSISAQEFLVRKGNYDELLNHAEDDNWICIQHLELVVTERCTLMCKDCSALIPYYKQASDFDVSQICKSFDKLLKTIDQIAELSILGGEPLLNKELFKLLEYYRSSDKIGAIVIYTNGTILPCDDLIRCLINSNIWIHISDYGVPSSKIEELCALFEEKGIRYFVKKYEKWQSAGGLDKRNHTDETLRWMYSRCFKARCYSFYKDKLYACARGSNGASIGIIPDADYIDYSIDETTKERKEQLSKLISKEYIEACKYCDGMIVGHADVAPAIQVKRSCKDDK</sequence>
<evidence type="ECO:0000256" key="4">
    <source>
        <dbReference type="ARBA" id="ARBA00023014"/>
    </source>
</evidence>
<keyword evidence="1" id="KW-0949">S-adenosyl-L-methionine</keyword>
<evidence type="ECO:0000313" key="6">
    <source>
        <dbReference type="EMBL" id="MZL78653.1"/>
    </source>
</evidence>